<keyword evidence="3" id="KW-1185">Reference proteome</keyword>
<protein>
    <recommendedName>
        <fullName evidence="4">TonB C-terminal domain-containing protein</fullName>
    </recommendedName>
</protein>
<gene>
    <name evidence="2" type="ORF">LZC95_39730</name>
</gene>
<reference evidence="2 3" key="1">
    <citation type="submission" date="2021-12" db="EMBL/GenBank/DDBJ databases">
        <title>Discovery of the Pendulisporaceae a myxobacterial family with distinct sporulation behavior and unique specialized metabolism.</title>
        <authorList>
            <person name="Garcia R."/>
            <person name="Popoff A."/>
            <person name="Bader C.D."/>
            <person name="Loehr J."/>
            <person name="Walesch S."/>
            <person name="Walt C."/>
            <person name="Boldt J."/>
            <person name="Bunk B."/>
            <person name="Haeckl F.J.F.P.J."/>
            <person name="Gunesch A.P."/>
            <person name="Birkelbach J."/>
            <person name="Nuebel U."/>
            <person name="Pietschmann T."/>
            <person name="Bach T."/>
            <person name="Mueller R."/>
        </authorList>
    </citation>
    <scope>NUCLEOTIDE SEQUENCE [LARGE SCALE GENOMIC DNA]</scope>
    <source>
        <strain evidence="2 3">MSr12523</strain>
    </source>
</reference>
<proteinExistence type="predicted"/>
<feature type="region of interest" description="Disordered" evidence="1">
    <location>
        <begin position="1"/>
        <end position="29"/>
    </location>
</feature>
<sequence>MLLGCAGEAGKAPASAGNPGSSTQVVPPPRAWTIADYGDEYRSTGWVRPKRLSGTEPSFFQDGKSCAASNVEVAAVIIRCQLGLDGIVSKCHSDVAVPGCEVATSEALRTIESTYRIRPPIYNGQIMAVPYSFTFRIRADAPNPAPLH</sequence>
<evidence type="ECO:0000313" key="2">
    <source>
        <dbReference type="EMBL" id="WXA92566.1"/>
    </source>
</evidence>
<evidence type="ECO:0000313" key="3">
    <source>
        <dbReference type="Proteomes" id="UP001379533"/>
    </source>
</evidence>
<evidence type="ECO:0000256" key="1">
    <source>
        <dbReference type="SAM" id="MobiDB-lite"/>
    </source>
</evidence>
<name>A0ABZ2K1F7_9BACT</name>
<organism evidence="2 3">
    <name type="scientific">Pendulispora brunnea</name>
    <dbReference type="NCBI Taxonomy" id="2905690"/>
    <lineage>
        <taxon>Bacteria</taxon>
        <taxon>Pseudomonadati</taxon>
        <taxon>Myxococcota</taxon>
        <taxon>Myxococcia</taxon>
        <taxon>Myxococcales</taxon>
        <taxon>Sorangiineae</taxon>
        <taxon>Pendulisporaceae</taxon>
        <taxon>Pendulispora</taxon>
    </lineage>
</organism>
<dbReference type="Proteomes" id="UP001379533">
    <property type="component" value="Chromosome"/>
</dbReference>
<dbReference type="EMBL" id="CP089982">
    <property type="protein sequence ID" value="WXA92566.1"/>
    <property type="molecule type" value="Genomic_DNA"/>
</dbReference>
<accession>A0ABZ2K1F7</accession>
<dbReference type="RefSeq" id="WP_394843169.1">
    <property type="nucleotide sequence ID" value="NZ_CP089982.1"/>
</dbReference>
<evidence type="ECO:0008006" key="4">
    <source>
        <dbReference type="Google" id="ProtNLM"/>
    </source>
</evidence>